<dbReference type="EMBL" id="LR797257">
    <property type="protein sequence ID" value="CAB4197620.1"/>
    <property type="molecule type" value="Genomic_DNA"/>
</dbReference>
<protein>
    <recommendedName>
        <fullName evidence="1">DUF6948 domain-containing protein</fullName>
    </recommendedName>
</protein>
<dbReference type="Pfam" id="PF22253">
    <property type="entry name" value="DUF6948"/>
    <property type="match status" value="1"/>
</dbReference>
<dbReference type="InterPro" id="IPR054226">
    <property type="entry name" value="DUF6948"/>
</dbReference>
<feature type="domain" description="DUF6948" evidence="1">
    <location>
        <begin position="40"/>
        <end position="123"/>
    </location>
</feature>
<gene>
    <name evidence="2" type="ORF">UFOVP1311_25</name>
</gene>
<evidence type="ECO:0000259" key="1">
    <source>
        <dbReference type="Pfam" id="PF22253"/>
    </source>
</evidence>
<name>A0A6J5RJA4_9CAUD</name>
<evidence type="ECO:0000313" key="2">
    <source>
        <dbReference type="EMBL" id="CAB4197620.1"/>
    </source>
</evidence>
<sequence>MDLNTLKEIISILDKPTTNNNSVVEYLDKQTSINDLFLDEYVIVRTYSAGVFAGTLKRKIGNEVELNNARRIWYWKGAASLSQLAEEGTSAPTECQFPAEVSKVLLIGVIEILKVSDKAEKSIKEVPIWKK</sequence>
<organism evidence="2">
    <name type="scientific">uncultured Caudovirales phage</name>
    <dbReference type="NCBI Taxonomy" id="2100421"/>
    <lineage>
        <taxon>Viruses</taxon>
        <taxon>Duplodnaviria</taxon>
        <taxon>Heunggongvirae</taxon>
        <taxon>Uroviricota</taxon>
        <taxon>Caudoviricetes</taxon>
        <taxon>Peduoviridae</taxon>
        <taxon>Maltschvirus</taxon>
        <taxon>Maltschvirus maltsch</taxon>
    </lineage>
</organism>
<accession>A0A6J5RJA4</accession>
<proteinExistence type="predicted"/>
<reference evidence="2" key="1">
    <citation type="submission" date="2020-05" db="EMBL/GenBank/DDBJ databases">
        <authorList>
            <person name="Chiriac C."/>
            <person name="Salcher M."/>
            <person name="Ghai R."/>
            <person name="Kavagutti S V."/>
        </authorList>
    </citation>
    <scope>NUCLEOTIDE SEQUENCE</scope>
</reference>